<keyword evidence="3 11" id="KW-0812">Transmembrane</keyword>
<dbReference type="WBParaSite" id="PSU_v2.g4428.t1">
    <property type="protein sequence ID" value="PSU_v2.g4428.t1"/>
    <property type="gene ID" value="PSU_v2.g4428"/>
</dbReference>
<evidence type="ECO:0000256" key="7">
    <source>
        <dbReference type="ARBA" id="ARBA00023065"/>
    </source>
</evidence>
<keyword evidence="7" id="KW-0406">Ion transport</keyword>
<dbReference type="Proteomes" id="UP000887577">
    <property type="component" value="Unplaced"/>
</dbReference>
<evidence type="ECO:0000256" key="5">
    <source>
        <dbReference type="ARBA" id="ARBA00022989"/>
    </source>
</evidence>
<dbReference type="PANTHER" id="PTHR47143">
    <property type="entry name" value="TRANSIENT RECEPTOR POTENTIAL CATION CHANNEL PROTEIN PAINLESS"/>
    <property type="match status" value="1"/>
</dbReference>
<protein>
    <submittedName>
        <fullName evidence="14">Ion transport domain-containing protein</fullName>
    </submittedName>
</protein>
<name>A0A914Z2F3_9BILA</name>
<dbReference type="Pfam" id="PF00520">
    <property type="entry name" value="Ion_trans"/>
    <property type="match status" value="1"/>
</dbReference>
<evidence type="ECO:0000256" key="10">
    <source>
        <dbReference type="ARBA" id="ARBA00023303"/>
    </source>
</evidence>
<comment type="subcellular location">
    <subcellularLocation>
        <location evidence="1">Membrane</location>
        <topology evidence="1">Multi-pass membrane protein</topology>
    </subcellularLocation>
</comment>
<accession>A0A914Z2F3</accession>
<evidence type="ECO:0000256" key="2">
    <source>
        <dbReference type="ARBA" id="ARBA00022448"/>
    </source>
</evidence>
<evidence type="ECO:0000313" key="13">
    <source>
        <dbReference type="Proteomes" id="UP000887577"/>
    </source>
</evidence>
<evidence type="ECO:0000259" key="12">
    <source>
        <dbReference type="Pfam" id="PF00520"/>
    </source>
</evidence>
<evidence type="ECO:0000256" key="9">
    <source>
        <dbReference type="ARBA" id="ARBA00023180"/>
    </source>
</evidence>
<feature type="transmembrane region" description="Helical" evidence="11">
    <location>
        <begin position="20"/>
        <end position="48"/>
    </location>
</feature>
<keyword evidence="9" id="KW-0325">Glycoprotein</keyword>
<dbReference type="PANTHER" id="PTHR47143:SF1">
    <property type="entry name" value="ION_TRANS DOMAIN-CONTAINING PROTEIN"/>
    <property type="match status" value="1"/>
</dbReference>
<evidence type="ECO:0000256" key="6">
    <source>
        <dbReference type="ARBA" id="ARBA00023043"/>
    </source>
</evidence>
<keyword evidence="10" id="KW-0407">Ion channel</keyword>
<evidence type="ECO:0000256" key="8">
    <source>
        <dbReference type="ARBA" id="ARBA00023136"/>
    </source>
</evidence>
<evidence type="ECO:0000256" key="11">
    <source>
        <dbReference type="SAM" id="Phobius"/>
    </source>
</evidence>
<proteinExistence type="predicted"/>
<keyword evidence="4" id="KW-0677">Repeat</keyword>
<dbReference type="InterPro" id="IPR005821">
    <property type="entry name" value="Ion_trans_dom"/>
</dbReference>
<feature type="transmembrane region" description="Helical" evidence="11">
    <location>
        <begin position="101"/>
        <end position="122"/>
    </location>
</feature>
<evidence type="ECO:0000256" key="3">
    <source>
        <dbReference type="ARBA" id="ARBA00022692"/>
    </source>
</evidence>
<keyword evidence="8 11" id="KW-0472">Membrane</keyword>
<keyword evidence="5 11" id="KW-1133">Transmembrane helix</keyword>
<reference evidence="14" key="1">
    <citation type="submission" date="2022-11" db="UniProtKB">
        <authorList>
            <consortium name="WormBaseParasite"/>
        </authorList>
    </citation>
    <scope>IDENTIFICATION</scope>
</reference>
<dbReference type="InterPro" id="IPR052076">
    <property type="entry name" value="TRP_cation_channel"/>
</dbReference>
<keyword evidence="6" id="KW-0040">ANK repeat</keyword>
<organism evidence="13 14">
    <name type="scientific">Panagrolaimus superbus</name>
    <dbReference type="NCBI Taxonomy" id="310955"/>
    <lineage>
        <taxon>Eukaryota</taxon>
        <taxon>Metazoa</taxon>
        <taxon>Ecdysozoa</taxon>
        <taxon>Nematoda</taxon>
        <taxon>Chromadorea</taxon>
        <taxon>Rhabditida</taxon>
        <taxon>Tylenchina</taxon>
        <taxon>Panagrolaimomorpha</taxon>
        <taxon>Panagrolaimoidea</taxon>
        <taxon>Panagrolaimidae</taxon>
        <taxon>Panagrolaimus</taxon>
    </lineage>
</organism>
<feature type="transmembrane region" description="Helical" evidence="11">
    <location>
        <begin position="60"/>
        <end position="81"/>
    </location>
</feature>
<evidence type="ECO:0000313" key="14">
    <source>
        <dbReference type="WBParaSite" id="PSU_v2.g4428.t1"/>
    </source>
</evidence>
<dbReference type="GO" id="GO:1902495">
    <property type="term" value="C:transmembrane transporter complex"/>
    <property type="evidence" value="ECO:0007669"/>
    <property type="project" value="TreeGrafter"/>
</dbReference>
<keyword evidence="13" id="KW-1185">Reference proteome</keyword>
<sequence>MPHFYFQITKASLKFERDKISLWFSVSYVFTFFTYLVTLAFVWIPLIFSYDTWNLEIKKSIAWLLPIIAIIASWLQCLHILRKSPCGPYIMMMARIFKSFFNLTIIWITTLICFAFSFQLVMRDSGTTPWDDPIIANSSSSIGMSMFQSFTKISAMMIGEVEANDILERRAWIANLLLIMFEIITVILLMNLMISLAVGDVSELRASAEEKLLRVKTNYCIEALHLSEKLDCCPGTPLYKKRINNIMIISKNDDSEFSTYLPLKDRAKFPVCSREEEKVHDVTLNAKGIRFFSSLISNNFDRQSILSVNNAVLRIVEANGSGVGSVEDEGFKNELTNMKDNESFVTKYKRWLIGLRWRAFLNIA</sequence>
<evidence type="ECO:0000256" key="1">
    <source>
        <dbReference type="ARBA" id="ARBA00004141"/>
    </source>
</evidence>
<evidence type="ECO:0000256" key="4">
    <source>
        <dbReference type="ARBA" id="ARBA00022737"/>
    </source>
</evidence>
<feature type="domain" description="Ion transport" evidence="12">
    <location>
        <begin position="22"/>
        <end position="208"/>
    </location>
</feature>
<dbReference type="GO" id="GO:0005216">
    <property type="term" value="F:monoatomic ion channel activity"/>
    <property type="evidence" value="ECO:0007669"/>
    <property type="project" value="InterPro"/>
</dbReference>
<keyword evidence="2" id="KW-0813">Transport</keyword>
<dbReference type="AlphaFoldDB" id="A0A914Z2F3"/>
<feature type="transmembrane region" description="Helical" evidence="11">
    <location>
        <begin position="172"/>
        <end position="198"/>
    </location>
</feature>